<dbReference type="Proteomes" id="UP000054217">
    <property type="component" value="Unassembled WGS sequence"/>
</dbReference>
<dbReference type="AlphaFoldDB" id="A0A0C3KU99"/>
<name>A0A0C3KU99_PISTI</name>
<reference evidence="1 2" key="1">
    <citation type="submission" date="2014-04" db="EMBL/GenBank/DDBJ databases">
        <authorList>
            <consortium name="DOE Joint Genome Institute"/>
            <person name="Kuo A."/>
            <person name="Kohler A."/>
            <person name="Costa M.D."/>
            <person name="Nagy L.G."/>
            <person name="Floudas D."/>
            <person name="Copeland A."/>
            <person name="Barry K.W."/>
            <person name="Cichocki N."/>
            <person name="Veneault-Fourrey C."/>
            <person name="LaButti K."/>
            <person name="Lindquist E.A."/>
            <person name="Lipzen A."/>
            <person name="Lundell T."/>
            <person name="Morin E."/>
            <person name="Murat C."/>
            <person name="Sun H."/>
            <person name="Tunlid A."/>
            <person name="Henrissat B."/>
            <person name="Grigoriev I.V."/>
            <person name="Hibbett D.S."/>
            <person name="Martin F."/>
            <person name="Nordberg H.P."/>
            <person name="Cantor M.N."/>
            <person name="Hua S.X."/>
        </authorList>
    </citation>
    <scope>NUCLEOTIDE SEQUENCE [LARGE SCALE GENOMIC DNA]</scope>
    <source>
        <strain evidence="1 2">Marx 270</strain>
    </source>
</reference>
<accession>A0A0C3KU99</accession>
<dbReference type="InParanoid" id="A0A0C3KU99"/>
<proteinExistence type="predicted"/>
<protein>
    <submittedName>
        <fullName evidence="1">Uncharacterized protein</fullName>
    </submittedName>
</protein>
<reference evidence="2" key="2">
    <citation type="submission" date="2015-01" db="EMBL/GenBank/DDBJ databases">
        <title>Evolutionary Origins and Diversification of the Mycorrhizal Mutualists.</title>
        <authorList>
            <consortium name="DOE Joint Genome Institute"/>
            <consortium name="Mycorrhizal Genomics Consortium"/>
            <person name="Kohler A."/>
            <person name="Kuo A."/>
            <person name="Nagy L.G."/>
            <person name="Floudas D."/>
            <person name="Copeland A."/>
            <person name="Barry K.W."/>
            <person name="Cichocki N."/>
            <person name="Veneault-Fourrey C."/>
            <person name="LaButti K."/>
            <person name="Lindquist E.A."/>
            <person name="Lipzen A."/>
            <person name="Lundell T."/>
            <person name="Morin E."/>
            <person name="Murat C."/>
            <person name="Riley R."/>
            <person name="Ohm R."/>
            <person name="Sun H."/>
            <person name="Tunlid A."/>
            <person name="Henrissat B."/>
            <person name="Grigoriev I.V."/>
            <person name="Hibbett D.S."/>
            <person name="Martin F."/>
        </authorList>
    </citation>
    <scope>NUCLEOTIDE SEQUENCE [LARGE SCALE GENOMIC DNA]</scope>
    <source>
        <strain evidence="2">Marx 270</strain>
    </source>
</reference>
<organism evidence="1 2">
    <name type="scientific">Pisolithus tinctorius Marx 270</name>
    <dbReference type="NCBI Taxonomy" id="870435"/>
    <lineage>
        <taxon>Eukaryota</taxon>
        <taxon>Fungi</taxon>
        <taxon>Dikarya</taxon>
        <taxon>Basidiomycota</taxon>
        <taxon>Agaricomycotina</taxon>
        <taxon>Agaricomycetes</taxon>
        <taxon>Agaricomycetidae</taxon>
        <taxon>Boletales</taxon>
        <taxon>Sclerodermatineae</taxon>
        <taxon>Pisolithaceae</taxon>
        <taxon>Pisolithus</taxon>
    </lineage>
</organism>
<sequence length="59" mass="6624">MYVEFHAWENSPPSAIFQTTERGLFSVEGGPRGVISSVYAHHHQFHLFPTATIMIHVAS</sequence>
<dbReference type="HOGENOM" id="CLU_2961815_0_0_1"/>
<evidence type="ECO:0000313" key="2">
    <source>
        <dbReference type="Proteomes" id="UP000054217"/>
    </source>
</evidence>
<keyword evidence="2" id="KW-1185">Reference proteome</keyword>
<dbReference type="EMBL" id="KN831946">
    <property type="protein sequence ID" value="KIO13162.1"/>
    <property type="molecule type" value="Genomic_DNA"/>
</dbReference>
<gene>
    <name evidence="1" type="ORF">M404DRAFT_561765</name>
</gene>
<evidence type="ECO:0000313" key="1">
    <source>
        <dbReference type="EMBL" id="KIO13162.1"/>
    </source>
</evidence>